<keyword evidence="4" id="KW-1185">Reference proteome</keyword>
<evidence type="ECO:0000259" key="2">
    <source>
        <dbReference type="Pfam" id="PF07045"/>
    </source>
</evidence>
<gene>
    <name evidence="3" type="ORF">GCM10010420_36150</name>
</gene>
<dbReference type="InterPro" id="IPR010753">
    <property type="entry name" value="DUF1330"/>
</dbReference>
<dbReference type="Proteomes" id="UP001500058">
    <property type="component" value="Unassembled WGS sequence"/>
</dbReference>
<dbReference type="SUPFAM" id="SSF54909">
    <property type="entry name" value="Dimeric alpha+beta barrel"/>
    <property type="match status" value="1"/>
</dbReference>
<dbReference type="Gene3D" id="3.30.70.100">
    <property type="match status" value="1"/>
</dbReference>
<evidence type="ECO:0000256" key="1">
    <source>
        <dbReference type="SAM" id="MobiDB-lite"/>
    </source>
</evidence>
<proteinExistence type="predicted"/>
<feature type="region of interest" description="Disordered" evidence="1">
    <location>
        <begin position="1"/>
        <end position="20"/>
    </location>
</feature>
<dbReference type="Pfam" id="PF07045">
    <property type="entry name" value="DUF1330"/>
    <property type="match status" value="1"/>
</dbReference>
<reference evidence="3 4" key="1">
    <citation type="journal article" date="2019" name="Int. J. Syst. Evol. Microbiol.">
        <title>The Global Catalogue of Microorganisms (GCM) 10K type strain sequencing project: providing services to taxonomists for standard genome sequencing and annotation.</title>
        <authorList>
            <consortium name="The Broad Institute Genomics Platform"/>
            <consortium name="The Broad Institute Genome Sequencing Center for Infectious Disease"/>
            <person name="Wu L."/>
            <person name="Ma J."/>
        </authorList>
    </citation>
    <scope>NUCLEOTIDE SEQUENCE [LARGE SCALE GENOMIC DNA]</scope>
    <source>
        <strain evidence="3 4">JCM 6921</strain>
    </source>
</reference>
<dbReference type="PANTHER" id="PTHR40257">
    <property type="match status" value="1"/>
</dbReference>
<organism evidence="3 4">
    <name type="scientific">Streptomyces glaucosporus</name>
    <dbReference type="NCBI Taxonomy" id="284044"/>
    <lineage>
        <taxon>Bacteria</taxon>
        <taxon>Bacillati</taxon>
        <taxon>Actinomycetota</taxon>
        <taxon>Actinomycetes</taxon>
        <taxon>Kitasatosporales</taxon>
        <taxon>Streptomycetaceae</taxon>
        <taxon>Streptomyces</taxon>
    </lineage>
</organism>
<comment type="caution">
    <text evidence="3">The sequence shown here is derived from an EMBL/GenBank/DDBJ whole genome shotgun (WGS) entry which is preliminary data.</text>
</comment>
<dbReference type="PANTHER" id="PTHR40257:SF1">
    <property type="entry name" value="DUF1330 DOMAIN-CONTAINING PROTEIN"/>
    <property type="match status" value="1"/>
</dbReference>
<feature type="domain" description="DUF1330" evidence="2">
    <location>
        <begin position="65"/>
        <end position="138"/>
    </location>
</feature>
<name>A0ABN3IHZ1_9ACTN</name>
<dbReference type="EMBL" id="BAAATJ010000017">
    <property type="protein sequence ID" value="GAA2405246.1"/>
    <property type="molecule type" value="Genomic_DNA"/>
</dbReference>
<evidence type="ECO:0000313" key="4">
    <source>
        <dbReference type="Proteomes" id="UP001500058"/>
    </source>
</evidence>
<dbReference type="InterPro" id="IPR011008">
    <property type="entry name" value="Dimeric_a/b-barrel"/>
</dbReference>
<evidence type="ECO:0000313" key="3">
    <source>
        <dbReference type="EMBL" id="GAA2405246.1"/>
    </source>
</evidence>
<sequence>MQRGPVRLSSHRAPFPLPAAHRHGDKETLMAVDPTGADLKRMLAEDPGGPVVMLNLLRFAPGGRPSYEEYARRLRERFLERYGAEVLYAGDGTTPLVAEDGQAWDAVLLVRYPSREAFSRMVADPEYQRVTALRTRALAEAVLQPTVPWPASGEGEGDRAVS</sequence>
<accession>A0ABN3IHZ1</accession>
<protein>
    <recommendedName>
        <fullName evidence="2">DUF1330 domain-containing protein</fullName>
    </recommendedName>
</protein>